<evidence type="ECO:0000256" key="3">
    <source>
        <dbReference type="ARBA" id="ARBA00022824"/>
    </source>
</evidence>
<proteinExistence type="predicted"/>
<dbReference type="Proteomes" id="UP000183287">
    <property type="component" value="Unassembled WGS sequence"/>
</dbReference>
<dbReference type="InterPro" id="IPR011029">
    <property type="entry name" value="DEATH-like_dom_sf"/>
</dbReference>
<name>A0A1I4LUX9_9PROT</name>
<dbReference type="InterPro" id="IPR029058">
    <property type="entry name" value="AB_hydrolase_fold"/>
</dbReference>
<evidence type="ECO:0000313" key="8">
    <source>
        <dbReference type="Proteomes" id="UP000183287"/>
    </source>
</evidence>
<dbReference type="Pfam" id="PF20690">
    <property type="entry name" value="bDLD3"/>
    <property type="match status" value="1"/>
</dbReference>
<dbReference type="EMBL" id="FOUB01000007">
    <property type="protein sequence ID" value="SFL94800.1"/>
    <property type="molecule type" value="Genomic_DNA"/>
</dbReference>
<evidence type="ECO:0000259" key="6">
    <source>
        <dbReference type="Pfam" id="PF20690"/>
    </source>
</evidence>
<keyword evidence="4" id="KW-0472">Membrane</keyword>
<keyword evidence="3" id="KW-0256">Endoplasmic reticulum</keyword>
<feature type="domain" description="Bacterial Death-like" evidence="6">
    <location>
        <begin position="288"/>
        <end position="359"/>
    </location>
</feature>
<dbReference type="InterPro" id="IPR007751">
    <property type="entry name" value="DUF676_lipase-like"/>
</dbReference>
<evidence type="ECO:0000256" key="4">
    <source>
        <dbReference type="ARBA" id="ARBA00023136"/>
    </source>
</evidence>
<keyword evidence="8" id="KW-1185">Reference proteome</keyword>
<dbReference type="Gene3D" id="3.40.50.1820">
    <property type="entry name" value="alpha/beta hydrolase"/>
    <property type="match status" value="1"/>
</dbReference>
<evidence type="ECO:0000256" key="1">
    <source>
        <dbReference type="ARBA" id="ARBA00004240"/>
    </source>
</evidence>
<protein>
    <submittedName>
        <fullName evidence="7">Putative serine esterase</fullName>
    </submittedName>
</protein>
<dbReference type="InterPro" id="IPR048915">
    <property type="entry name" value="bDLD3"/>
</dbReference>
<accession>A0A1I4LUX9</accession>
<dbReference type="InterPro" id="IPR052374">
    <property type="entry name" value="SERAC1"/>
</dbReference>
<dbReference type="GO" id="GO:0016020">
    <property type="term" value="C:membrane"/>
    <property type="evidence" value="ECO:0007669"/>
    <property type="project" value="UniProtKB-SubCell"/>
</dbReference>
<dbReference type="PANTHER" id="PTHR48182">
    <property type="entry name" value="PROTEIN SERAC1"/>
    <property type="match status" value="1"/>
</dbReference>
<dbReference type="RefSeq" id="WP_074904183.1">
    <property type="nucleotide sequence ID" value="NZ_FOUB01000007.1"/>
</dbReference>
<dbReference type="SUPFAM" id="SSF53474">
    <property type="entry name" value="alpha/beta-Hydrolases"/>
    <property type="match status" value="1"/>
</dbReference>
<evidence type="ECO:0000256" key="2">
    <source>
        <dbReference type="ARBA" id="ARBA00004370"/>
    </source>
</evidence>
<dbReference type="Gene3D" id="1.10.533.10">
    <property type="entry name" value="Death Domain, Fas"/>
    <property type="match status" value="1"/>
</dbReference>
<reference evidence="8" key="1">
    <citation type="submission" date="2016-10" db="EMBL/GenBank/DDBJ databases">
        <authorList>
            <person name="Varghese N."/>
            <person name="Submissions S."/>
        </authorList>
    </citation>
    <scope>NUCLEOTIDE SEQUENCE [LARGE SCALE GENOMIC DNA]</scope>
    <source>
        <strain evidence="8">Nm44</strain>
    </source>
</reference>
<dbReference type="AlphaFoldDB" id="A0A1I4LUX9"/>
<dbReference type="SUPFAM" id="SSF47986">
    <property type="entry name" value="DEATH domain"/>
    <property type="match status" value="1"/>
</dbReference>
<sequence>MAELLPISGCDETDRELDLIFVHGLNGNGYTTWQKDNDPNNFWPRWLGEDHPNIGVWSLEYEVSASDWNGHSMPLYNRARNSLELFDLKNIGHRSIGFVCHSLGGLLVKEILKLANESNYGSWKPVAEQTRFIVFLSTPHSGANMANWINYIGKLLRTSVSVHELEANNPQLLELNNWYRSNAERLKIKTYVFFENLPTHDILVVNEASADPGITGVHPIPLDADHSTICKLDKKSGHVYERISQLLNETLSSIKKINSTSLSNTPVQEKTNPNFNPYHASSNHAFPGSLKLAFCERLGHSWRELADILEIRPSEQARFQQGLEPKAIWEWLEQRKRLTELPSALRRIDRHDLAEEFDRSRPN</sequence>
<dbReference type="Pfam" id="PF05057">
    <property type="entry name" value="DUF676"/>
    <property type="match status" value="1"/>
</dbReference>
<organism evidence="7 8">
    <name type="scientific">Nitrosomonas communis</name>
    <dbReference type="NCBI Taxonomy" id="44574"/>
    <lineage>
        <taxon>Bacteria</taxon>
        <taxon>Pseudomonadati</taxon>
        <taxon>Pseudomonadota</taxon>
        <taxon>Betaproteobacteria</taxon>
        <taxon>Nitrosomonadales</taxon>
        <taxon>Nitrosomonadaceae</taxon>
        <taxon>Nitrosomonas</taxon>
    </lineage>
</organism>
<comment type="subcellular location">
    <subcellularLocation>
        <location evidence="1">Endoplasmic reticulum</location>
    </subcellularLocation>
    <subcellularLocation>
        <location evidence="2">Membrane</location>
    </subcellularLocation>
</comment>
<gene>
    <name evidence="7" type="ORF">SAMN05421863_1007107</name>
</gene>
<evidence type="ECO:0000313" key="7">
    <source>
        <dbReference type="EMBL" id="SFL94800.1"/>
    </source>
</evidence>
<dbReference type="PANTHER" id="PTHR48182:SF2">
    <property type="entry name" value="PROTEIN SERAC1"/>
    <property type="match status" value="1"/>
</dbReference>
<dbReference type="OrthoDB" id="9782972at2"/>
<feature type="domain" description="DUF676" evidence="5">
    <location>
        <begin position="20"/>
        <end position="149"/>
    </location>
</feature>
<evidence type="ECO:0000259" key="5">
    <source>
        <dbReference type="Pfam" id="PF05057"/>
    </source>
</evidence>